<accession>A0A2J6TN15</accession>
<keyword evidence="4" id="KW-1185">Reference proteome</keyword>
<evidence type="ECO:0000259" key="2">
    <source>
        <dbReference type="Pfam" id="PF02668"/>
    </source>
</evidence>
<organism evidence="3 4">
    <name type="scientific">Hyaloscypha bicolor E</name>
    <dbReference type="NCBI Taxonomy" id="1095630"/>
    <lineage>
        <taxon>Eukaryota</taxon>
        <taxon>Fungi</taxon>
        <taxon>Dikarya</taxon>
        <taxon>Ascomycota</taxon>
        <taxon>Pezizomycotina</taxon>
        <taxon>Leotiomycetes</taxon>
        <taxon>Helotiales</taxon>
        <taxon>Hyaloscyphaceae</taxon>
        <taxon>Hyaloscypha</taxon>
        <taxon>Hyaloscypha bicolor</taxon>
    </lineage>
</organism>
<dbReference type="PANTHER" id="PTHR10696:SF49">
    <property type="entry name" value="TAUD_TFDA-LIKE DOMAIN-CONTAINING PROTEIN"/>
    <property type="match status" value="1"/>
</dbReference>
<name>A0A2J6TN15_9HELO</name>
<sequence length="397" mass="45095">MALVHPSGFGSCHLERGENLLQSRHAKNAKQPTTTQTRATPILPSGFPIFLDSKLAWSTSEVSSVLEYTYHLTQEDRVEIDNALKSFIARGLDGDLVDSTNFPLPNLRQTLGQQSLEVHTGRGFCLIRGLEYWKYSVEDNMVIFLGIQSFIAEKRARQDEKGNMIVHIVTDDTVALNPLKEFHTRHSKSSIPFHTDHLGDILAFQTRSTAARGGNCILSPAYTIYNELVATRPDIIWILSQPSWPLHIPYYHQRALLFYEDSRIIFNFAPNALLGSKAHPRPTNIPSLSPRQLEALTLVQALAEKHKIAIPTQMGDLHFINNLALVHRRDSVEVSPGGKRHLVRMYLRNEALAWKIPEALNNTCGWEEAYWQGEDLEQIWHIEPMPDVFFPLIRKPN</sequence>
<dbReference type="InParanoid" id="A0A2J6TN15"/>
<dbReference type="Pfam" id="PF02668">
    <property type="entry name" value="TauD"/>
    <property type="match status" value="1"/>
</dbReference>
<dbReference type="InterPro" id="IPR003819">
    <property type="entry name" value="TauD/TfdA-like"/>
</dbReference>
<evidence type="ECO:0000313" key="3">
    <source>
        <dbReference type="EMBL" id="PMD64405.1"/>
    </source>
</evidence>
<dbReference type="RefSeq" id="XP_024741309.1">
    <property type="nucleotide sequence ID" value="XM_024874094.1"/>
</dbReference>
<evidence type="ECO:0000313" key="4">
    <source>
        <dbReference type="Proteomes" id="UP000235371"/>
    </source>
</evidence>
<dbReference type="STRING" id="1095630.A0A2J6TN15"/>
<dbReference type="OrthoDB" id="272271at2759"/>
<reference evidence="3 4" key="1">
    <citation type="submission" date="2016-04" db="EMBL/GenBank/DDBJ databases">
        <title>A degradative enzymes factory behind the ericoid mycorrhizal symbiosis.</title>
        <authorList>
            <consortium name="DOE Joint Genome Institute"/>
            <person name="Martino E."/>
            <person name="Morin E."/>
            <person name="Grelet G."/>
            <person name="Kuo A."/>
            <person name="Kohler A."/>
            <person name="Daghino S."/>
            <person name="Barry K."/>
            <person name="Choi C."/>
            <person name="Cichocki N."/>
            <person name="Clum A."/>
            <person name="Copeland A."/>
            <person name="Hainaut M."/>
            <person name="Haridas S."/>
            <person name="Labutti K."/>
            <person name="Lindquist E."/>
            <person name="Lipzen A."/>
            <person name="Khouja H.-R."/>
            <person name="Murat C."/>
            <person name="Ohm R."/>
            <person name="Olson A."/>
            <person name="Spatafora J."/>
            <person name="Veneault-Fourrey C."/>
            <person name="Henrissat B."/>
            <person name="Grigoriev I."/>
            <person name="Martin F."/>
            <person name="Perotto S."/>
        </authorList>
    </citation>
    <scope>NUCLEOTIDE SEQUENCE [LARGE SCALE GENOMIC DNA]</scope>
    <source>
        <strain evidence="3 4">E</strain>
    </source>
</reference>
<feature type="domain" description="TauD/TfdA-like" evidence="2">
    <location>
        <begin position="99"/>
        <end position="346"/>
    </location>
</feature>
<dbReference type="PANTHER" id="PTHR10696">
    <property type="entry name" value="GAMMA-BUTYROBETAINE HYDROXYLASE-RELATED"/>
    <property type="match status" value="1"/>
</dbReference>
<dbReference type="Proteomes" id="UP000235371">
    <property type="component" value="Unassembled WGS sequence"/>
</dbReference>
<dbReference type="Gene3D" id="3.60.130.10">
    <property type="entry name" value="Clavaminate synthase-like"/>
    <property type="match status" value="1"/>
</dbReference>
<keyword evidence="1" id="KW-0560">Oxidoreductase</keyword>
<gene>
    <name evidence="3" type="ORF">K444DRAFT_521059</name>
</gene>
<evidence type="ECO:0000256" key="1">
    <source>
        <dbReference type="ARBA" id="ARBA00023002"/>
    </source>
</evidence>
<dbReference type="GO" id="GO:0016491">
    <property type="term" value="F:oxidoreductase activity"/>
    <property type="evidence" value="ECO:0007669"/>
    <property type="project" value="UniProtKB-KW"/>
</dbReference>
<dbReference type="InterPro" id="IPR042098">
    <property type="entry name" value="TauD-like_sf"/>
</dbReference>
<dbReference type="GeneID" id="36582174"/>
<dbReference type="EMBL" id="KZ613763">
    <property type="protein sequence ID" value="PMD64405.1"/>
    <property type="molecule type" value="Genomic_DNA"/>
</dbReference>
<proteinExistence type="predicted"/>
<dbReference type="InterPro" id="IPR050411">
    <property type="entry name" value="AlphaKG_dependent_hydroxylases"/>
</dbReference>
<protein>
    <submittedName>
        <fullName evidence="3">TfdA family oxidoreductase</fullName>
    </submittedName>
</protein>
<dbReference type="AlphaFoldDB" id="A0A2J6TN15"/>
<dbReference type="SUPFAM" id="SSF51197">
    <property type="entry name" value="Clavaminate synthase-like"/>
    <property type="match status" value="1"/>
</dbReference>